<protein>
    <submittedName>
        <fullName evidence="1">Uncharacterized protein</fullName>
    </submittedName>
</protein>
<sequence>MSGTYWPKILEENPASDLSPGAHIAHPARFGFSLSRSIPAPQVAPCYRCSPSARARPGTNRSGFPAAASQLDLICFRDFSRFGQCLGFCVDRVYQLASFEGRDPGIENLSKWNDFFQ</sequence>
<dbReference type="EMBL" id="PGOL01002272">
    <property type="protein sequence ID" value="PKI49156.1"/>
    <property type="molecule type" value="Genomic_DNA"/>
</dbReference>
<reference evidence="1 2" key="1">
    <citation type="submission" date="2017-11" db="EMBL/GenBank/DDBJ databases">
        <title>De-novo sequencing of pomegranate (Punica granatum L.) genome.</title>
        <authorList>
            <person name="Akparov Z."/>
            <person name="Amiraslanov A."/>
            <person name="Hajiyeva S."/>
            <person name="Abbasov M."/>
            <person name="Kaur K."/>
            <person name="Hamwieh A."/>
            <person name="Solovyev V."/>
            <person name="Salamov A."/>
            <person name="Braich B."/>
            <person name="Kosarev P."/>
            <person name="Mahmoud A."/>
            <person name="Hajiyev E."/>
            <person name="Babayeva S."/>
            <person name="Izzatullayeva V."/>
            <person name="Mammadov A."/>
            <person name="Mammadov A."/>
            <person name="Sharifova S."/>
            <person name="Ojaghi J."/>
            <person name="Eynullazada K."/>
            <person name="Bayramov B."/>
            <person name="Abdulazimova A."/>
            <person name="Shahmuradov I."/>
        </authorList>
    </citation>
    <scope>NUCLEOTIDE SEQUENCE [LARGE SCALE GENOMIC DNA]</scope>
    <source>
        <strain evidence="2">cv. AG2017</strain>
        <tissue evidence="1">Leaf</tissue>
    </source>
</reference>
<organism evidence="1 2">
    <name type="scientific">Punica granatum</name>
    <name type="common">Pomegranate</name>
    <dbReference type="NCBI Taxonomy" id="22663"/>
    <lineage>
        <taxon>Eukaryota</taxon>
        <taxon>Viridiplantae</taxon>
        <taxon>Streptophyta</taxon>
        <taxon>Embryophyta</taxon>
        <taxon>Tracheophyta</taxon>
        <taxon>Spermatophyta</taxon>
        <taxon>Magnoliopsida</taxon>
        <taxon>eudicotyledons</taxon>
        <taxon>Gunneridae</taxon>
        <taxon>Pentapetalae</taxon>
        <taxon>rosids</taxon>
        <taxon>malvids</taxon>
        <taxon>Myrtales</taxon>
        <taxon>Lythraceae</taxon>
        <taxon>Punica</taxon>
    </lineage>
</organism>
<comment type="caution">
    <text evidence="1">The sequence shown here is derived from an EMBL/GenBank/DDBJ whole genome shotgun (WGS) entry which is preliminary data.</text>
</comment>
<name>A0A2I0J0E5_PUNGR</name>
<accession>A0A2I0J0E5</accession>
<feature type="non-terminal residue" evidence="1">
    <location>
        <position position="117"/>
    </location>
</feature>
<evidence type="ECO:0000313" key="2">
    <source>
        <dbReference type="Proteomes" id="UP000233551"/>
    </source>
</evidence>
<keyword evidence="2" id="KW-1185">Reference proteome</keyword>
<dbReference type="Proteomes" id="UP000233551">
    <property type="component" value="Unassembled WGS sequence"/>
</dbReference>
<evidence type="ECO:0000313" key="1">
    <source>
        <dbReference type="EMBL" id="PKI49156.1"/>
    </source>
</evidence>
<dbReference type="AlphaFoldDB" id="A0A2I0J0E5"/>
<proteinExistence type="predicted"/>
<gene>
    <name evidence="1" type="ORF">CRG98_030434</name>
</gene>